<dbReference type="AlphaFoldDB" id="A0A9P7VQ60"/>
<gene>
    <name evidence="2" type="ORF">BT62DRAFT_248887</name>
</gene>
<evidence type="ECO:0000313" key="2">
    <source>
        <dbReference type="EMBL" id="KAG7444567.1"/>
    </source>
</evidence>
<dbReference type="EMBL" id="MU250540">
    <property type="protein sequence ID" value="KAG7444567.1"/>
    <property type="molecule type" value="Genomic_DNA"/>
</dbReference>
<dbReference type="GeneID" id="66102527"/>
<feature type="transmembrane region" description="Helical" evidence="1">
    <location>
        <begin position="63"/>
        <end position="80"/>
    </location>
</feature>
<accession>A0A9P7VQ60</accession>
<dbReference type="RefSeq" id="XP_043038067.1">
    <property type="nucleotide sequence ID" value="XM_043180231.1"/>
</dbReference>
<evidence type="ECO:0000256" key="1">
    <source>
        <dbReference type="SAM" id="Phobius"/>
    </source>
</evidence>
<organism evidence="2 3">
    <name type="scientific">Guyanagaster necrorhizus</name>
    <dbReference type="NCBI Taxonomy" id="856835"/>
    <lineage>
        <taxon>Eukaryota</taxon>
        <taxon>Fungi</taxon>
        <taxon>Dikarya</taxon>
        <taxon>Basidiomycota</taxon>
        <taxon>Agaricomycotina</taxon>
        <taxon>Agaricomycetes</taxon>
        <taxon>Agaricomycetidae</taxon>
        <taxon>Agaricales</taxon>
        <taxon>Marasmiineae</taxon>
        <taxon>Physalacriaceae</taxon>
        <taxon>Guyanagaster</taxon>
    </lineage>
</organism>
<keyword evidence="1" id="KW-0812">Transmembrane</keyword>
<sequence>MTSFDFLVISCLSSFLGRFTVFWTSLRTPTCMLIASDLFMISICVSLRGYLSSTLRSSQLIGLSLYRSPAYIIITIYHFYSPYTLFYLFSLYFLFFSLPLFIKPSPICIVLR</sequence>
<comment type="caution">
    <text evidence="2">The sequence shown here is derived from an EMBL/GenBank/DDBJ whole genome shotgun (WGS) entry which is preliminary data.</text>
</comment>
<keyword evidence="1" id="KW-0472">Membrane</keyword>
<reference evidence="2" key="1">
    <citation type="submission" date="2020-11" db="EMBL/GenBank/DDBJ databases">
        <title>Adaptations for nitrogen fixation in a non-lichenized fungal sporocarp promotes dispersal by wood-feeding termites.</title>
        <authorList>
            <consortium name="DOE Joint Genome Institute"/>
            <person name="Koch R.A."/>
            <person name="Yoon G."/>
            <person name="Arayal U."/>
            <person name="Lail K."/>
            <person name="Amirebrahimi M."/>
            <person name="Labutti K."/>
            <person name="Lipzen A."/>
            <person name="Riley R."/>
            <person name="Barry K."/>
            <person name="Henrissat B."/>
            <person name="Grigoriev I.V."/>
            <person name="Herr J.R."/>
            <person name="Aime M.C."/>
        </authorList>
    </citation>
    <scope>NUCLEOTIDE SEQUENCE</scope>
    <source>
        <strain evidence="2">MCA 3950</strain>
    </source>
</reference>
<name>A0A9P7VQ60_9AGAR</name>
<keyword evidence="1" id="KW-1133">Transmembrane helix</keyword>
<proteinExistence type="predicted"/>
<feature type="transmembrane region" description="Helical" evidence="1">
    <location>
        <begin position="86"/>
        <end position="102"/>
    </location>
</feature>
<feature type="transmembrane region" description="Helical" evidence="1">
    <location>
        <begin position="32"/>
        <end position="51"/>
    </location>
</feature>
<evidence type="ECO:0000313" key="3">
    <source>
        <dbReference type="Proteomes" id="UP000812287"/>
    </source>
</evidence>
<dbReference type="Proteomes" id="UP000812287">
    <property type="component" value="Unassembled WGS sequence"/>
</dbReference>
<keyword evidence="3" id="KW-1185">Reference proteome</keyword>
<protein>
    <submittedName>
        <fullName evidence="2">Uncharacterized protein</fullName>
    </submittedName>
</protein>